<keyword evidence="4" id="KW-1185">Reference proteome</keyword>
<name>A0A7W7GNG8_9MICC</name>
<sequence>MPTENDPDPRPRPEARAACSREPEGPSRPDSAAGAFGGLAAATRVDEHGRIDALATVGGVRGIVEASLPTFVFMVWFLVTSQVFASGVAAVAVAVVMGLVRVIQRQSPAQAVAGLAVVVLCVFMALRTGQARDFYVWGFVTNAGYSAAFIASIVARWPLMGVLFGLVRGEGTAWRRNEVRRRAYALATWVIVAVMLLRLAVQVPLYLAEAATALGAARLVMGLPLYALGLWLAWSVSAPRDASASREPGTSSARS</sequence>
<feature type="region of interest" description="Disordered" evidence="1">
    <location>
        <begin position="1"/>
        <end position="32"/>
    </location>
</feature>
<dbReference type="AlphaFoldDB" id="A0A7W7GNG8"/>
<dbReference type="InterPro" id="IPR016566">
    <property type="entry name" value="UCP010219"/>
</dbReference>
<feature type="transmembrane region" description="Helical" evidence="2">
    <location>
        <begin position="134"/>
        <end position="155"/>
    </location>
</feature>
<feature type="transmembrane region" description="Helical" evidence="2">
    <location>
        <begin position="73"/>
        <end position="99"/>
    </location>
</feature>
<feature type="transmembrane region" description="Helical" evidence="2">
    <location>
        <begin position="111"/>
        <end position="128"/>
    </location>
</feature>
<proteinExistence type="predicted"/>
<dbReference type="Proteomes" id="UP000540191">
    <property type="component" value="Unassembled WGS sequence"/>
</dbReference>
<organism evidence="3 4">
    <name type="scientific">Micrococcus cohnii</name>
    <dbReference type="NCBI Taxonomy" id="993416"/>
    <lineage>
        <taxon>Bacteria</taxon>
        <taxon>Bacillati</taxon>
        <taxon>Actinomycetota</taxon>
        <taxon>Actinomycetes</taxon>
        <taxon>Micrococcales</taxon>
        <taxon>Micrococcaceae</taxon>
        <taxon>Micrococcus</taxon>
    </lineage>
</organism>
<comment type="caution">
    <text evidence="3">The sequence shown here is derived from an EMBL/GenBank/DDBJ whole genome shotgun (WGS) entry which is preliminary data.</text>
</comment>
<evidence type="ECO:0000256" key="2">
    <source>
        <dbReference type="SAM" id="Phobius"/>
    </source>
</evidence>
<feature type="compositionally biased region" description="Basic and acidic residues" evidence="1">
    <location>
        <begin position="7"/>
        <end position="27"/>
    </location>
</feature>
<dbReference type="Pfam" id="PF11361">
    <property type="entry name" value="DUF3159"/>
    <property type="match status" value="1"/>
</dbReference>
<dbReference type="EMBL" id="JACHNA010000001">
    <property type="protein sequence ID" value="MBB4735381.1"/>
    <property type="molecule type" value="Genomic_DNA"/>
</dbReference>
<accession>A0A7W7GNG8</accession>
<evidence type="ECO:0000313" key="4">
    <source>
        <dbReference type="Proteomes" id="UP000540191"/>
    </source>
</evidence>
<evidence type="ECO:0000313" key="3">
    <source>
        <dbReference type="EMBL" id="MBB4735381.1"/>
    </source>
</evidence>
<keyword evidence="2" id="KW-1133">Transmembrane helix</keyword>
<feature type="transmembrane region" description="Helical" evidence="2">
    <location>
        <begin position="183"/>
        <end position="201"/>
    </location>
</feature>
<gene>
    <name evidence="3" type="ORF">HDA30_000889</name>
</gene>
<keyword evidence="2" id="KW-0472">Membrane</keyword>
<dbReference type="RefSeq" id="WP_158496015.1">
    <property type="nucleotide sequence ID" value="NZ_JACHNA010000001.1"/>
</dbReference>
<evidence type="ECO:0000256" key="1">
    <source>
        <dbReference type="SAM" id="MobiDB-lite"/>
    </source>
</evidence>
<protein>
    <submittedName>
        <fullName evidence="3">FtsH-binding integral membrane protein</fullName>
    </submittedName>
</protein>
<feature type="transmembrane region" description="Helical" evidence="2">
    <location>
        <begin position="213"/>
        <end position="236"/>
    </location>
</feature>
<keyword evidence="2" id="KW-0812">Transmembrane</keyword>
<reference evidence="3 4" key="1">
    <citation type="submission" date="2020-08" db="EMBL/GenBank/DDBJ databases">
        <title>Sequencing the genomes of 1000 actinobacteria strains.</title>
        <authorList>
            <person name="Klenk H.-P."/>
        </authorList>
    </citation>
    <scope>NUCLEOTIDE SEQUENCE [LARGE SCALE GENOMIC DNA]</scope>
    <source>
        <strain evidence="3 4">DSM 23974</strain>
    </source>
</reference>